<keyword evidence="2" id="KW-1185">Reference proteome</keyword>
<gene>
    <name evidence="1" type="ORF">HMPREF9303_0194</name>
</gene>
<accession>F0HAT0</accession>
<dbReference type="Proteomes" id="UP000003155">
    <property type="component" value="Unassembled WGS sequence"/>
</dbReference>
<comment type="caution">
    <text evidence="1">The sequence shown here is derived from an EMBL/GenBank/DDBJ whole genome shotgun (WGS) entry which is preliminary data.</text>
</comment>
<sequence length="38" mass="4533">MSVSRLYTGRKNRILLLTALLTPPFVFRRVIFFERYGT</sequence>
<dbReference type="AlphaFoldDB" id="F0HAT0"/>
<evidence type="ECO:0000313" key="2">
    <source>
        <dbReference type="Proteomes" id="UP000003155"/>
    </source>
</evidence>
<organism evidence="1 2">
    <name type="scientific">Prevotella denticola CRIS 18C-A</name>
    <dbReference type="NCBI Taxonomy" id="944557"/>
    <lineage>
        <taxon>Bacteria</taxon>
        <taxon>Pseudomonadati</taxon>
        <taxon>Bacteroidota</taxon>
        <taxon>Bacteroidia</taxon>
        <taxon>Bacteroidales</taxon>
        <taxon>Prevotellaceae</taxon>
        <taxon>Prevotella</taxon>
    </lineage>
</organism>
<protein>
    <submittedName>
        <fullName evidence="1">Uncharacterized protein</fullName>
    </submittedName>
</protein>
<name>F0HAT0_9BACT</name>
<dbReference type="EMBL" id="AEXO01000113">
    <property type="protein sequence ID" value="EGC85057.1"/>
    <property type="molecule type" value="Genomic_DNA"/>
</dbReference>
<evidence type="ECO:0000313" key="1">
    <source>
        <dbReference type="EMBL" id="EGC85057.1"/>
    </source>
</evidence>
<reference evidence="1 2" key="1">
    <citation type="submission" date="2011-02" db="EMBL/GenBank/DDBJ databases">
        <authorList>
            <person name="Durkin A.S."/>
            <person name="Madupu R."/>
            <person name="Torralba M."/>
            <person name="Gillis M."/>
            <person name="Methe B."/>
            <person name="Sutton G."/>
            <person name="Nelson K.E."/>
        </authorList>
    </citation>
    <scope>NUCLEOTIDE SEQUENCE [LARGE SCALE GENOMIC DNA]</scope>
    <source>
        <strain evidence="1 2">CRIS 18C-A</strain>
    </source>
</reference>
<proteinExistence type="predicted"/>